<dbReference type="PANTHER" id="PTHR44845:SF6">
    <property type="entry name" value="BETA-ALANINE-ACTIVATING ENZYME"/>
    <property type="match status" value="1"/>
</dbReference>
<evidence type="ECO:0000313" key="5">
    <source>
        <dbReference type="Proteomes" id="UP001558101"/>
    </source>
</evidence>
<reference evidence="4 5" key="1">
    <citation type="submission" date="2024-07" db="EMBL/GenBank/DDBJ databases">
        <title>Genomes of novel Serratia strains from suburban soil.</title>
        <authorList>
            <person name="Markert E.X."/>
            <person name="Severe K."/>
            <person name="Severe L."/>
            <person name="Twing K.I."/>
            <person name="Ward L.M."/>
        </authorList>
    </citation>
    <scope>NUCLEOTIDE SEQUENCE [LARGE SCALE GENOMIC DNA]</scope>
    <source>
        <strain evidence="4 5">3C-UT</strain>
    </source>
</reference>
<comment type="caution">
    <text evidence="4">The sequence shown here is derived from an EMBL/GenBank/DDBJ whole genome shotgun (WGS) entry which is preliminary data.</text>
</comment>
<dbReference type="InterPro" id="IPR000873">
    <property type="entry name" value="AMP-dep_synth/lig_dom"/>
</dbReference>
<feature type="non-terminal residue" evidence="4">
    <location>
        <position position="96"/>
    </location>
</feature>
<dbReference type="EMBL" id="JBFQXQ010000089">
    <property type="protein sequence ID" value="MEX3175496.1"/>
    <property type="molecule type" value="Genomic_DNA"/>
</dbReference>
<evidence type="ECO:0000259" key="3">
    <source>
        <dbReference type="Pfam" id="PF00501"/>
    </source>
</evidence>
<dbReference type="SUPFAM" id="SSF56801">
    <property type="entry name" value="Acetyl-CoA synthetase-like"/>
    <property type="match status" value="1"/>
</dbReference>
<organism evidence="4 5">
    <name type="scientific">Serratia quinivorans</name>
    <dbReference type="NCBI Taxonomy" id="137545"/>
    <lineage>
        <taxon>Bacteria</taxon>
        <taxon>Pseudomonadati</taxon>
        <taxon>Pseudomonadota</taxon>
        <taxon>Gammaproteobacteria</taxon>
        <taxon>Enterobacterales</taxon>
        <taxon>Yersiniaceae</taxon>
        <taxon>Serratia</taxon>
    </lineage>
</organism>
<keyword evidence="2" id="KW-0597">Phosphoprotein</keyword>
<dbReference type="Gene3D" id="3.40.50.980">
    <property type="match status" value="1"/>
</dbReference>
<proteinExistence type="predicted"/>
<accession>A0ABV3UPL0</accession>
<sequence>MVGDDRSLTYRALDQEDERLAWRLHEAGVGAHAVVPVVCERNSDVVVAILAVLELNAVYLPIDPTTPGSRISFLLCGSRPERIRAQPAFHPRIAAP</sequence>
<protein>
    <submittedName>
        <fullName evidence="4">AMP-binding protein</fullName>
    </submittedName>
</protein>
<keyword evidence="1" id="KW-0596">Phosphopantetheine</keyword>
<dbReference type="Proteomes" id="UP001558101">
    <property type="component" value="Unassembled WGS sequence"/>
</dbReference>
<gene>
    <name evidence="4" type="ORF">AB4M04_25940</name>
</gene>
<feature type="domain" description="AMP-dependent synthetase/ligase" evidence="3">
    <location>
        <begin position="2"/>
        <end position="80"/>
    </location>
</feature>
<dbReference type="PANTHER" id="PTHR44845">
    <property type="entry name" value="CARRIER DOMAIN-CONTAINING PROTEIN"/>
    <property type="match status" value="1"/>
</dbReference>
<keyword evidence="5" id="KW-1185">Reference proteome</keyword>
<evidence type="ECO:0000256" key="2">
    <source>
        <dbReference type="ARBA" id="ARBA00022553"/>
    </source>
</evidence>
<dbReference type="Pfam" id="PF00501">
    <property type="entry name" value="AMP-binding"/>
    <property type="match status" value="1"/>
</dbReference>
<dbReference type="RefSeq" id="WP_368454625.1">
    <property type="nucleotide sequence ID" value="NZ_JBFQXQ010000089.1"/>
</dbReference>
<name>A0ABV3UPL0_9GAMM</name>
<evidence type="ECO:0000256" key="1">
    <source>
        <dbReference type="ARBA" id="ARBA00022450"/>
    </source>
</evidence>
<evidence type="ECO:0000313" key="4">
    <source>
        <dbReference type="EMBL" id="MEX3175496.1"/>
    </source>
</evidence>